<dbReference type="Pfam" id="PF07727">
    <property type="entry name" value="RVT_2"/>
    <property type="match status" value="1"/>
</dbReference>
<dbReference type="EMBL" id="CAMXCT020001707">
    <property type="protein sequence ID" value="CAL1145769.1"/>
    <property type="molecule type" value="Genomic_DNA"/>
</dbReference>
<dbReference type="OrthoDB" id="444035at2759"/>
<dbReference type="Gene3D" id="3.30.420.10">
    <property type="entry name" value="Ribonuclease H-like superfamily/Ribonuclease H"/>
    <property type="match status" value="1"/>
</dbReference>
<proteinExistence type="predicted"/>
<feature type="compositionally biased region" description="Low complexity" evidence="1">
    <location>
        <begin position="511"/>
        <end position="522"/>
    </location>
</feature>
<feature type="region of interest" description="Disordered" evidence="1">
    <location>
        <begin position="509"/>
        <end position="599"/>
    </location>
</feature>
<accession>A0A9P1CIR7</accession>
<dbReference type="InterPro" id="IPR013103">
    <property type="entry name" value="RVT_2"/>
</dbReference>
<feature type="domain" description="Integrase catalytic" evidence="2">
    <location>
        <begin position="229"/>
        <end position="397"/>
    </location>
</feature>
<dbReference type="Proteomes" id="UP001152797">
    <property type="component" value="Unassembled WGS sequence"/>
</dbReference>
<evidence type="ECO:0000313" key="5">
    <source>
        <dbReference type="EMBL" id="CAL4779706.1"/>
    </source>
</evidence>
<dbReference type="InterPro" id="IPR036397">
    <property type="entry name" value="RNaseH_sf"/>
</dbReference>
<dbReference type="InterPro" id="IPR012337">
    <property type="entry name" value="RNaseH-like_sf"/>
</dbReference>
<dbReference type="GO" id="GO:0015074">
    <property type="term" value="P:DNA integration"/>
    <property type="evidence" value="ECO:0007669"/>
    <property type="project" value="InterPro"/>
</dbReference>
<feature type="compositionally biased region" description="Polar residues" evidence="1">
    <location>
        <begin position="549"/>
        <end position="562"/>
    </location>
</feature>
<comment type="caution">
    <text evidence="3">The sequence shown here is derived from an EMBL/GenBank/DDBJ whole genome shotgun (WGS) entry which is preliminary data.</text>
</comment>
<evidence type="ECO:0000259" key="2">
    <source>
        <dbReference type="PROSITE" id="PS50994"/>
    </source>
</evidence>
<evidence type="ECO:0000313" key="4">
    <source>
        <dbReference type="EMBL" id="CAL1145769.1"/>
    </source>
</evidence>
<keyword evidence="6" id="KW-1185">Reference proteome</keyword>
<dbReference type="InterPro" id="IPR001584">
    <property type="entry name" value="Integrase_cat-core"/>
</dbReference>
<feature type="compositionally biased region" description="Polar residues" evidence="1">
    <location>
        <begin position="570"/>
        <end position="587"/>
    </location>
</feature>
<reference evidence="3" key="1">
    <citation type="submission" date="2022-10" db="EMBL/GenBank/DDBJ databases">
        <authorList>
            <person name="Chen Y."/>
            <person name="Dougan E. K."/>
            <person name="Chan C."/>
            <person name="Rhodes N."/>
            <person name="Thang M."/>
        </authorList>
    </citation>
    <scope>NUCLEOTIDE SEQUENCE</scope>
</reference>
<protein>
    <submittedName>
        <fullName evidence="5">Retrovirus-related Pol polyprotein from transposon RE2 (Retro element 2) (AtRE2)</fullName>
    </submittedName>
</protein>
<organism evidence="3">
    <name type="scientific">Cladocopium goreaui</name>
    <dbReference type="NCBI Taxonomy" id="2562237"/>
    <lineage>
        <taxon>Eukaryota</taxon>
        <taxon>Sar</taxon>
        <taxon>Alveolata</taxon>
        <taxon>Dinophyceae</taxon>
        <taxon>Suessiales</taxon>
        <taxon>Symbiodiniaceae</taxon>
        <taxon>Cladocopium</taxon>
    </lineage>
</organism>
<evidence type="ECO:0000313" key="6">
    <source>
        <dbReference type="Proteomes" id="UP001152797"/>
    </source>
</evidence>
<evidence type="ECO:0000313" key="3">
    <source>
        <dbReference type="EMBL" id="CAI3992394.1"/>
    </source>
</evidence>
<name>A0A9P1CIR7_9DINO</name>
<dbReference type="PROSITE" id="PS50994">
    <property type="entry name" value="INTEGRASE"/>
    <property type="match status" value="1"/>
</dbReference>
<dbReference type="AlphaFoldDB" id="A0A9P1CIR7"/>
<sequence length="1240" mass="137018">MKRLSAEMDFSCDELRLFNGSTRLPMQVNAAGQYMIPVTEFPQKLQPVESPPVARESLTVGDVTSEALPIDAHEPDAPTQKSVNHEPCPVPKGDSGNECTEHEVMLNQWTLKQARQVGSVSRFAGQYTDAFVRAVMDCAPNLRCNPVLSVACHSPTECLVAARVKELNEESLSKMKTSIHKLHENLGHPGNQHMVRLLKHGGASQAAQDLARDHACPQCQSRAKPTPALPAQPERVTTFNQRLGIDIKYVTGWNTNQKVPALNMIDYASSFQVVVPIFERVTSDGIRRIVQERWISWAGRPDEIMCDPAKVNISEAMTVPNELAGSIFHITAADAHYQLGKVEVHGGWFNQVLERIMHDMSPNSKESWLECVHAAHCKNELIQVYGMTPAQFIFGRNPKIPENLLDEPCEVIPATAPLYEAEVARKVAVRQSARKAVMEMQDSKALRLALSARPRHQNVLRCAPEQIRAATSEERQLIRAPHAEMLGLKDAFETGQITSKQYVDLVPLDYPTEAPESPSATSPSPPPAEGEAAKSLGDRLAVESDMPETPSQARPQYPNPTSVFDDDMPTSASSTINKSPAESSSYALSPDEVEGQGPAHVPRVDATASASHVEGSSEALACCPIKHGLSWSDKKELIDMYHAGVPFEVMLASYYQKRGSKKIPHVNQEPEQQKKIDEAKLAEWHVIEGKHAGRLVLGEEAQAVRQKLAHRIMDSRYVVTLKQEEDSPTRVKARWCLLGHRDPDLSAKALEGALQSPTISQVSRSMLFQTIASNRWTLALGDIKGAFLAAGPLAERYRPLYARLPPGGIPGVRPDSLIEVTGHVYGLNDSPSAWQQKLHKVLISVGFKVSRFDACLYQLRDQGGKLVGIYGVHVDDCATGGEGVVYDSAMKQLKEQFEFRKWRTLDGDFCGARYTQCSKTFAITLSQAKFANNLRPLHLSRSRCVNRDAPLDEKEISCLRAINGSLNWISSQSRPDLSTQVSFSQQSFPKPTVGDALAANNAIRRAKQHADLSIVYRPVPMAELAIVCHSDAAYANAKGGATQAGYVLGFTHQDLEKGFTCDWSPAYWKSHRLPRVVNSTLSAEAQSMSGAASMCEGLSLLLAEIRDGPCCAQSLWDVPRRPPCTLVTDCKSLFDHLKSPSAPSLDDRRTSIDIVIIRESVRRMSASVRWIPTDRMLADGMTKEAEDALDLLRACMRSGKYQISPEEDVLEWRANERNRRKLVAERRAKFSAHLVSLINQ</sequence>
<gene>
    <name evidence="3" type="ORF">C1SCF055_LOCUS19230</name>
</gene>
<dbReference type="EMBL" id="CAMXCT010001707">
    <property type="protein sequence ID" value="CAI3992394.1"/>
    <property type="molecule type" value="Genomic_DNA"/>
</dbReference>
<reference evidence="4" key="2">
    <citation type="submission" date="2024-04" db="EMBL/GenBank/DDBJ databases">
        <authorList>
            <person name="Chen Y."/>
            <person name="Shah S."/>
            <person name="Dougan E. K."/>
            <person name="Thang M."/>
            <person name="Chan C."/>
        </authorList>
    </citation>
    <scope>NUCLEOTIDE SEQUENCE [LARGE SCALE GENOMIC DNA]</scope>
</reference>
<dbReference type="SUPFAM" id="SSF53098">
    <property type="entry name" value="Ribonuclease H-like"/>
    <property type="match status" value="1"/>
</dbReference>
<dbReference type="EMBL" id="CAMXCT030001707">
    <property type="protein sequence ID" value="CAL4779706.1"/>
    <property type="molecule type" value="Genomic_DNA"/>
</dbReference>
<evidence type="ECO:0000256" key="1">
    <source>
        <dbReference type="SAM" id="MobiDB-lite"/>
    </source>
</evidence>
<dbReference type="GO" id="GO:0003676">
    <property type="term" value="F:nucleic acid binding"/>
    <property type="evidence" value="ECO:0007669"/>
    <property type="project" value="InterPro"/>
</dbReference>